<dbReference type="CDD" id="cd00761">
    <property type="entry name" value="Glyco_tranf_GTA_type"/>
    <property type="match status" value="1"/>
</dbReference>
<dbReference type="EMBL" id="CP012542">
    <property type="protein sequence ID" value="QCD45339.1"/>
    <property type="molecule type" value="Genomic_DNA"/>
</dbReference>
<dbReference type="InterPro" id="IPR029044">
    <property type="entry name" value="Nucleotide-diphossugar_trans"/>
</dbReference>
<feature type="domain" description="Glycosyltransferase 2-like" evidence="3">
    <location>
        <begin position="7"/>
        <end position="146"/>
    </location>
</feature>
<dbReference type="SUPFAM" id="SSF53448">
    <property type="entry name" value="Nucleotide-diphospho-sugar transferases"/>
    <property type="match status" value="1"/>
</dbReference>
<evidence type="ECO:0000313" key="4">
    <source>
        <dbReference type="EMBL" id="QCD45339.1"/>
    </source>
</evidence>
<evidence type="ECO:0000313" key="5">
    <source>
        <dbReference type="Proteomes" id="UP000503264"/>
    </source>
</evidence>
<keyword evidence="1" id="KW-0328">Glycosyltransferase</keyword>
<gene>
    <name evidence="4" type="ORF">CMUC_1589</name>
</gene>
<dbReference type="InterPro" id="IPR001173">
    <property type="entry name" value="Glyco_trans_2-like"/>
</dbReference>
<accession>A0A6G5QIA4</accession>
<dbReference type="Proteomes" id="UP000503264">
    <property type="component" value="Chromosome"/>
</dbReference>
<evidence type="ECO:0000259" key="3">
    <source>
        <dbReference type="Pfam" id="PF00535"/>
    </source>
</evidence>
<evidence type="ECO:0000256" key="2">
    <source>
        <dbReference type="ARBA" id="ARBA00022679"/>
    </source>
</evidence>
<name>A0A6G5QIA4_9BACT</name>
<dbReference type="RefSeq" id="WP_171994101.1">
    <property type="nucleotide sequence ID" value="NZ_CP012542.1"/>
</dbReference>
<proteinExistence type="predicted"/>
<keyword evidence="2 4" id="KW-0808">Transferase</keyword>
<sequence length="328" mass="38795">MKKYDVSIIVPIYNVENFIEKCATSLMKQDYESIEFIFVNDCTLDKSMEVLSQTLNKYPNRKDDIKIINKPQNEGLPQARKTGFENSNGEFILHIDSDDWIEPNMVSKMYQKAKDNNADIVCCDYFLNYHNKQVYRSHNYIGVNFSDFKRNDYIKSILAMYISVSLCDKLIAKKLYKDVVFPTFSHGEDTILCLQLFLNANKILHLNEAFFHYNRTNSNSLSTRNFSKQEIDGFKMFSSFITNFIYKNNLSDCIKYQYIGFLNIFIPNNTSNTKLYIKEILPQSCKVKYVWMNKKNSFVRKILYSLVFIRLDFLIAFSKKFYRYIKNL</sequence>
<dbReference type="Pfam" id="PF00535">
    <property type="entry name" value="Glycos_transf_2"/>
    <property type="match status" value="1"/>
</dbReference>
<organism evidence="4 5">
    <name type="scientific">Campylobacter mucosalis CCUG 21559</name>
    <dbReference type="NCBI Taxonomy" id="1032067"/>
    <lineage>
        <taxon>Bacteria</taxon>
        <taxon>Pseudomonadati</taxon>
        <taxon>Campylobacterota</taxon>
        <taxon>Epsilonproteobacteria</taxon>
        <taxon>Campylobacterales</taxon>
        <taxon>Campylobacteraceae</taxon>
        <taxon>Campylobacter</taxon>
    </lineage>
</organism>
<dbReference type="AlphaFoldDB" id="A0A6G5QIA4"/>
<dbReference type="Gene3D" id="3.90.550.10">
    <property type="entry name" value="Spore Coat Polysaccharide Biosynthesis Protein SpsA, Chain A"/>
    <property type="match status" value="1"/>
</dbReference>
<reference evidence="4 5" key="1">
    <citation type="submission" date="2016-07" db="EMBL/GenBank/DDBJ databases">
        <title>Comparative genomics of the Campylobacter concisus group.</title>
        <authorList>
            <person name="Miller W.G."/>
            <person name="Yee E."/>
            <person name="Chapman M.H."/>
            <person name="Huynh S."/>
            <person name="Bono J.L."/>
            <person name="On S.L.W."/>
            <person name="StLeger J."/>
            <person name="Foster G."/>
            <person name="Parker C.T."/>
        </authorList>
    </citation>
    <scope>NUCLEOTIDE SEQUENCE [LARGE SCALE GENOMIC DNA]</scope>
    <source>
        <strain evidence="4 5">CCUG 21559</strain>
    </source>
</reference>
<dbReference type="PANTHER" id="PTHR22916:SF51">
    <property type="entry name" value="GLYCOSYLTRANSFERASE EPSH-RELATED"/>
    <property type="match status" value="1"/>
</dbReference>
<protein>
    <submittedName>
        <fullName evidence="4">Glycosyltransferase, family 2</fullName>
    </submittedName>
</protein>
<keyword evidence="5" id="KW-1185">Reference proteome</keyword>
<dbReference type="PANTHER" id="PTHR22916">
    <property type="entry name" value="GLYCOSYLTRANSFERASE"/>
    <property type="match status" value="1"/>
</dbReference>
<evidence type="ECO:0000256" key="1">
    <source>
        <dbReference type="ARBA" id="ARBA00022676"/>
    </source>
</evidence>
<dbReference type="GO" id="GO:0016758">
    <property type="term" value="F:hexosyltransferase activity"/>
    <property type="evidence" value="ECO:0007669"/>
    <property type="project" value="UniProtKB-ARBA"/>
</dbReference>